<accession>A0ABD5V369</accession>
<organism evidence="2 3">
    <name type="scientific">Halalkalicoccus tibetensis</name>
    <dbReference type="NCBI Taxonomy" id="175632"/>
    <lineage>
        <taxon>Archaea</taxon>
        <taxon>Methanobacteriati</taxon>
        <taxon>Methanobacteriota</taxon>
        <taxon>Stenosarchaea group</taxon>
        <taxon>Halobacteria</taxon>
        <taxon>Halobacteriales</taxon>
        <taxon>Halococcaceae</taxon>
        <taxon>Halalkalicoccus</taxon>
    </lineage>
</organism>
<name>A0ABD5V369_9EURY</name>
<feature type="coiled-coil region" evidence="1">
    <location>
        <begin position="28"/>
        <end position="62"/>
    </location>
</feature>
<dbReference type="RefSeq" id="WP_340604413.1">
    <property type="nucleotide sequence ID" value="NZ_JBBMXV010000003.1"/>
</dbReference>
<gene>
    <name evidence="2" type="ORF">ACFQGH_11840</name>
</gene>
<keyword evidence="3" id="KW-1185">Reference proteome</keyword>
<comment type="caution">
    <text evidence="2">The sequence shown here is derived from an EMBL/GenBank/DDBJ whole genome shotgun (WGS) entry which is preliminary data.</text>
</comment>
<proteinExistence type="predicted"/>
<keyword evidence="1" id="KW-0175">Coiled coil</keyword>
<reference evidence="2 3" key="1">
    <citation type="journal article" date="2019" name="Int. J. Syst. Evol. Microbiol.">
        <title>The Global Catalogue of Microorganisms (GCM) 10K type strain sequencing project: providing services to taxonomists for standard genome sequencing and annotation.</title>
        <authorList>
            <consortium name="The Broad Institute Genomics Platform"/>
            <consortium name="The Broad Institute Genome Sequencing Center for Infectious Disease"/>
            <person name="Wu L."/>
            <person name="Ma J."/>
        </authorList>
    </citation>
    <scope>NUCLEOTIDE SEQUENCE [LARGE SCALE GENOMIC DNA]</scope>
    <source>
        <strain evidence="2 3">CGMCC 1.3240</strain>
    </source>
</reference>
<evidence type="ECO:0000313" key="3">
    <source>
        <dbReference type="Proteomes" id="UP001596312"/>
    </source>
</evidence>
<dbReference type="EMBL" id="JBHSXQ010000003">
    <property type="protein sequence ID" value="MFC6905882.1"/>
    <property type="molecule type" value="Genomic_DNA"/>
</dbReference>
<sequence>MDITELAAELQADDPDLPRAEAAFVETVEAAQADLEAGEIDRDEYDERVARASDRYRNATESDG</sequence>
<protein>
    <submittedName>
        <fullName evidence="2">Uncharacterized protein</fullName>
    </submittedName>
</protein>
<evidence type="ECO:0000256" key="1">
    <source>
        <dbReference type="SAM" id="Coils"/>
    </source>
</evidence>
<dbReference type="AlphaFoldDB" id="A0ABD5V369"/>
<evidence type="ECO:0000313" key="2">
    <source>
        <dbReference type="EMBL" id="MFC6905882.1"/>
    </source>
</evidence>
<dbReference type="Proteomes" id="UP001596312">
    <property type="component" value="Unassembled WGS sequence"/>
</dbReference>